<name>A0A9X4M8L4_9CYAN</name>
<sequence length="152" mass="17000">MNIVVSLPLVFKFSGVVGLIYAIFAKVGFLPKFILNGKSKLIPSIELSDKDDRHILAAAIACKASQIITFNIRDFPKTVLDGYKIVALHPDEFIASLITLKPITMLNQVETVRKRLLYPPKTSNEYLEILLKQGLPLSVSMLKELQNTQNTM</sequence>
<proteinExistence type="predicted"/>
<dbReference type="AlphaFoldDB" id="A0A9X4M8L4"/>
<keyword evidence="1" id="KW-1133">Transmembrane helix</keyword>
<protein>
    <recommendedName>
        <fullName evidence="2">VapC50 C-terminal domain-containing protein</fullName>
    </recommendedName>
</protein>
<keyword evidence="1" id="KW-0472">Membrane</keyword>
<dbReference type="RefSeq" id="WP_277909240.1">
    <property type="nucleotide sequence ID" value="NZ_VBTY01000101.1"/>
</dbReference>
<keyword evidence="1" id="KW-0812">Transmembrane</keyword>
<gene>
    <name evidence="3" type="ORF">FEV09_12790</name>
</gene>
<feature type="domain" description="VapC50 C-terminal" evidence="2">
    <location>
        <begin position="90"/>
        <end position="143"/>
    </location>
</feature>
<dbReference type="Proteomes" id="UP001152872">
    <property type="component" value="Unassembled WGS sequence"/>
</dbReference>
<accession>A0A9X4M8L4</accession>
<dbReference type="EMBL" id="VBTY01000101">
    <property type="protein sequence ID" value="MDG3495437.1"/>
    <property type="molecule type" value="Genomic_DNA"/>
</dbReference>
<evidence type="ECO:0000313" key="4">
    <source>
        <dbReference type="Proteomes" id="UP001152872"/>
    </source>
</evidence>
<evidence type="ECO:0000313" key="3">
    <source>
        <dbReference type="EMBL" id="MDG3495437.1"/>
    </source>
</evidence>
<reference evidence="3" key="1">
    <citation type="submission" date="2019-05" db="EMBL/GenBank/DDBJ databases">
        <title>Whole genome sequencing of Pseudanabaena catenata USMAC16.</title>
        <authorList>
            <person name="Khan Z."/>
            <person name="Omar W.M."/>
            <person name="Convey P."/>
            <person name="Merican F."/>
            <person name="Najimudin N."/>
        </authorList>
    </citation>
    <scope>NUCLEOTIDE SEQUENCE</scope>
    <source>
        <strain evidence="3">USMAC16</strain>
    </source>
</reference>
<dbReference type="InterPro" id="IPR058652">
    <property type="entry name" value="VapC50_C"/>
</dbReference>
<comment type="caution">
    <text evidence="3">The sequence shown here is derived from an EMBL/GenBank/DDBJ whole genome shotgun (WGS) entry which is preliminary data.</text>
</comment>
<organism evidence="3 4">
    <name type="scientific">Pseudanabaena catenata USMAC16</name>
    <dbReference type="NCBI Taxonomy" id="1855837"/>
    <lineage>
        <taxon>Bacteria</taxon>
        <taxon>Bacillati</taxon>
        <taxon>Cyanobacteriota</taxon>
        <taxon>Cyanophyceae</taxon>
        <taxon>Pseudanabaenales</taxon>
        <taxon>Pseudanabaenaceae</taxon>
        <taxon>Pseudanabaena</taxon>
    </lineage>
</organism>
<dbReference type="Pfam" id="PF26343">
    <property type="entry name" value="VapC50_C"/>
    <property type="match status" value="1"/>
</dbReference>
<keyword evidence="4" id="KW-1185">Reference proteome</keyword>
<feature type="transmembrane region" description="Helical" evidence="1">
    <location>
        <begin position="6"/>
        <end position="30"/>
    </location>
</feature>
<evidence type="ECO:0000259" key="2">
    <source>
        <dbReference type="Pfam" id="PF26343"/>
    </source>
</evidence>
<evidence type="ECO:0000256" key="1">
    <source>
        <dbReference type="SAM" id="Phobius"/>
    </source>
</evidence>